<reference evidence="2 3" key="1">
    <citation type="journal article" date="2016" name="Nat. Commun.">
        <title>Thousands of microbial genomes shed light on interconnected biogeochemical processes in an aquifer system.</title>
        <authorList>
            <person name="Anantharaman K."/>
            <person name="Brown C.T."/>
            <person name="Hug L.A."/>
            <person name="Sharon I."/>
            <person name="Castelle C.J."/>
            <person name="Probst A.J."/>
            <person name="Thomas B.C."/>
            <person name="Singh A."/>
            <person name="Wilkins M.J."/>
            <person name="Karaoz U."/>
            <person name="Brodie E.L."/>
            <person name="Williams K.H."/>
            <person name="Hubbard S.S."/>
            <person name="Banfield J.F."/>
        </authorList>
    </citation>
    <scope>NUCLEOTIDE SEQUENCE [LARGE SCALE GENOMIC DNA]</scope>
</reference>
<dbReference type="Proteomes" id="UP000176424">
    <property type="component" value="Unassembled WGS sequence"/>
</dbReference>
<feature type="transmembrane region" description="Helical" evidence="1">
    <location>
        <begin position="145"/>
        <end position="178"/>
    </location>
</feature>
<evidence type="ECO:0000313" key="2">
    <source>
        <dbReference type="EMBL" id="OGD09017.1"/>
    </source>
</evidence>
<comment type="caution">
    <text evidence="2">The sequence shown here is derived from an EMBL/GenBank/DDBJ whole genome shotgun (WGS) entry which is preliminary data.</text>
</comment>
<dbReference type="STRING" id="1797263.A2397_00035"/>
<dbReference type="PANTHER" id="PTHR36833:SF1">
    <property type="entry name" value="INTEGRAL MEMBRANE TRANSPORT PROTEIN"/>
    <property type="match status" value="1"/>
</dbReference>
<proteinExistence type="predicted"/>
<sequence>MKNLRVILRYSVNSFQQTLSNLPVFFIFLFSKIVRYALFGIFIFTLFSQVSPAAGFTGIQMLMFYLIFNLIDTTSQLLYREVYRFRPLVVSGGFDLVLTKPFPPLLRVLLGGPDLMDLGMLLIIISLLVYISGTFIHPSLDQTLIFFLLFINSLALATAFHIFVLGIGIITLSVDHLVMIYRDLTSLVRIPVDFFTDSLRFLLTFIIPVGIMFTFPAKALMGLLSWPLVVLSLLISTAVLSLSFFFWRYSLRFYQSASS</sequence>
<feature type="transmembrane region" description="Helical" evidence="1">
    <location>
        <begin position="53"/>
        <end position="71"/>
    </location>
</feature>
<keyword evidence="1" id="KW-0812">Transmembrane</keyword>
<dbReference type="PANTHER" id="PTHR36833">
    <property type="entry name" value="SLR0610 PROTEIN-RELATED"/>
    <property type="match status" value="1"/>
</dbReference>
<dbReference type="Pfam" id="PF06182">
    <property type="entry name" value="ABC2_membrane_6"/>
    <property type="match status" value="1"/>
</dbReference>
<keyword evidence="1" id="KW-1133">Transmembrane helix</keyword>
<dbReference type="InterPro" id="IPR010390">
    <property type="entry name" value="ABC-2_transporter-like"/>
</dbReference>
<dbReference type="AlphaFoldDB" id="A0A1F4ZU63"/>
<keyword evidence="1" id="KW-0472">Membrane</keyword>
<feature type="transmembrane region" description="Helical" evidence="1">
    <location>
        <begin position="115"/>
        <end position="133"/>
    </location>
</feature>
<evidence type="ECO:0000256" key="1">
    <source>
        <dbReference type="SAM" id="Phobius"/>
    </source>
</evidence>
<feature type="transmembrane region" description="Helical" evidence="1">
    <location>
        <begin position="223"/>
        <end position="247"/>
    </location>
</feature>
<name>A0A1F4ZU63_9BACT</name>
<evidence type="ECO:0000313" key="3">
    <source>
        <dbReference type="Proteomes" id="UP000176424"/>
    </source>
</evidence>
<gene>
    <name evidence="2" type="ORF">A2397_00035</name>
</gene>
<feature type="transmembrane region" description="Helical" evidence="1">
    <location>
        <begin position="199"/>
        <end position="217"/>
    </location>
</feature>
<evidence type="ECO:0008006" key="4">
    <source>
        <dbReference type="Google" id="ProtNLM"/>
    </source>
</evidence>
<protein>
    <recommendedName>
        <fullName evidence="4">ABC transporter permease</fullName>
    </recommendedName>
</protein>
<organism evidence="2 3">
    <name type="scientific">Candidatus Amesbacteria bacterium RIFOXYB1_FULL_44_23</name>
    <dbReference type="NCBI Taxonomy" id="1797263"/>
    <lineage>
        <taxon>Bacteria</taxon>
        <taxon>Candidatus Amesiibacteriota</taxon>
    </lineage>
</organism>
<feature type="transmembrane region" description="Helical" evidence="1">
    <location>
        <begin position="21"/>
        <end position="47"/>
    </location>
</feature>
<dbReference type="EMBL" id="MEXR01000042">
    <property type="protein sequence ID" value="OGD09017.1"/>
    <property type="molecule type" value="Genomic_DNA"/>
</dbReference>
<accession>A0A1F4ZU63</accession>